<organism evidence="1 2">
    <name type="scientific">Bondarzewia mesenterica</name>
    <dbReference type="NCBI Taxonomy" id="1095465"/>
    <lineage>
        <taxon>Eukaryota</taxon>
        <taxon>Fungi</taxon>
        <taxon>Dikarya</taxon>
        <taxon>Basidiomycota</taxon>
        <taxon>Agaricomycotina</taxon>
        <taxon>Agaricomycetes</taxon>
        <taxon>Russulales</taxon>
        <taxon>Bondarzewiaceae</taxon>
        <taxon>Bondarzewia</taxon>
    </lineage>
</organism>
<comment type="caution">
    <text evidence="1">The sequence shown here is derived from an EMBL/GenBank/DDBJ whole genome shotgun (WGS) entry which is preliminary data.</text>
</comment>
<protein>
    <submittedName>
        <fullName evidence="1">Uncharacterized protein</fullName>
    </submittedName>
</protein>
<keyword evidence="2" id="KW-1185">Reference proteome</keyword>
<reference evidence="1 2" key="1">
    <citation type="submission" date="2019-02" db="EMBL/GenBank/DDBJ databases">
        <title>Genome sequencing of the rare red list fungi Bondarzewia mesenterica.</title>
        <authorList>
            <person name="Buettner E."/>
            <person name="Kellner H."/>
        </authorList>
    </citation>
    <scope>NUCLEOTIDE SEQUENCE [LARGE SCALE GENOMIC DNA]</scope>
    <source>
        <strain evidence="1 2">DSM 108281</strain>
    </source>
</reference>
<proteinExistence type="predicted"/>
<dbReference type="AlphaFoldDB" id="A0A4S4M336"/>
<dbReference type="EMBL" id="SGPL01000064">
    <property type="protein sequence ID" value="THH18778.1"/>
    <property type="molecule type" value="Genomic_DNA"/>
</dbReference>
<dbReference type="Proteomes" id="UP000310158">
    <property type="component" value="Unassembled WGS sequence"/>
</dbReference>
<evidence type="ECO:0000313" key="1">
    <source>
        <dbReference type="EMBL" id="THH18778.1"/>
    </source>
</evidence>
<name>A0A4S4M336_9AGAM</name>
<sequence length="177" mass="19529">MDQPWNFFANRVGSSRVGSSDNWSKEALTQRAFLNGSDDVPRLNGNFCKRLQDHLQKLGFATMFVTFVGVNGGQTTLYQLIPRFEGDVRIEADVGIAAAEPVSDVNVKYDVLLLPGGSVTSLPRRARSTGKGRAVIEKIGQLADAAQWIIVFSLGANCMYCLFLDEIDFCEQSGCRW</sequence>
<evidence type="ECO:0000313" key="2">
    <source>
        <dbReference type="Proteomes" id="UP000310158"/>
    </source>
</evidence>
<accession>A0A4S4M336</accession>
<gene>
    <name evidence="1" type="ORF">EW146_g2261</name>
</gene>